<dbReference type="EC" id="2.7.13.3" evidence="2"/>
<dbReference type="InterPro" id="IPR011990">
    <property type="entry name" value="TPR-like_helical_dom_sf"/>
</dbReference>
<organism evidence="11 12">
    <name type="scientific">Avrilella dinanensis</name>
    <dbReference type="NCBI Taxonomy" id="2008672"/>
    <lineage>
        <taxon>Bacteria</taxon>
        <taxon>Pseudomonadati</taxon>
        <taxon>Bacteroidota</taxon>
        <taxon>Flavobacteriia</taxon>
        <taxon>Flavobacteriales</taxon>
        <taxon>Flavobacteriaceae</taxon>
        <taxon>Avrilella</taxon>
    </lineage>
</organism>
<dbReference type="PROSITE" id="PS50109">
    <property type="entry name" value="HIS_KIN"/>
    <property type="match status" value="1"/>
</dbReference>
<dbReference type="PANTHER" id="PTHR24421">
    <property type="entry name" value="NITRATE/NITRITE SENSOR PROTEIN NARX-RELATED"/>
    <property type="match status" value="1"/>
</dbReference>
<dbReference type="Proteomes" id="UP000231960">
    <property type="component" value="Unassembled WGS sequence"/>
</dbReference>
<keyword evidence="3" id="KW-0597">Phosphoprotein</keyword>
<dbReference type="InterPro" id="IPR011712">
    <property type="entry name" value="Sig_transdc_His_kin_sub3_dim/P"/>
</dbReference>
<comment type="catalytic activity">
    <reaction evidence="1">
        <text>ATP + protein L-histidine = ADP + protein N-phospho-L-histidine.</text>
        <dbReference type="EC" id="2.7.13.3"/>
    </reaction>
</comment>
<evidence type="ECO:0000256" key="5">
    <source>
        <dbReference type="ARBA" id="ARBA00022741"/>
    </source>
</evidence>
<dbReference type="InterPro" id="IPR050482">
    <property type="entry name" value="Sensor_HK_TwoCompSys"/>
</dbReference>
<dbReference type="OrthoDB" id="977000at2"/>
<evidence type="ECO:0000256" key="2">
    <source>
        <dbReference type="ARBA" id="ARBA00012438"/>
    </source>
</evidence>
<dbReference type="GO" id="GO:0000155">
    <property type="term" value="F:phosphorelay sensor kinase activity"/>
    <property type="evidence" value="ECO:0007669"/>
    <property type="project" value="InterPro"/>
</dbReference>
<dbReference type="AlphaFoldDB" id="A0A2M9R3W9"/>
<reference evidence="11 12" key="1">
    <citation type="submission" date="2017-06" db="EMBL/GenBank/DDBJ databases">
        <title>Description of Avrilella dinanensis gen. nov. sp. nov.</title>
        <authorList>
            <person name="Leyer C."/>
            <person name="Sassi M."/>
            <person name="Minet J."/>
            <person name="Kayal S."/>
            <person name="Cattoir V."/>
        </authorList>
    </citation>
    <scope>NUCLEOTIDE SEQUENCE [LARGE SCALE GENOMIC DNA]</scope>
    <source>
        <strain evidence="11 12">UR159</strain>
    </source>
</reference>
<evidence type="ECO:0000256" key="3">
    <source>
        <dbReference type="ARBA" id="ARBA00022553"/>
    </source>
</evidence>
<keyword evidence="8" id="KW-0902">Two-component regulatory system</keyword>
<evidence type="ECO:0000313" key="12">
    <source>
        <dbReference type="Proteomes" id="UP000231960"/>
    </source>
</evidence>
<keyword evidence="6" id="KW-0418">Kinase</keyword>
<dbReference type="Pfam" id="PF02518">
    <property type="entry name" value="HATPase_c"/>
    <property type="match status" value="1"/>
</dbReference>
<feature type="domain" description="Histidine kinase" evidence="10">
    <location>
        <begin position="568"/>
        <end position="657"/>
    </location>
</feature>
<dbReference type="RefSeq" id="WP_100677134.1">
    <property type="nucleotide sequence ID" value="NZ_NIPO01000001.1"/>
</dbReference>
<dbReference type="SMART" id="SM00028">
    <property type="entry name" value="TPR"/>
    <property type="match status" value="3"/>
</dbReference>
<feature type="transmembrane region" description="Helical" evidence="9">
    <location>
        <begin position="407"/>
        <end position="426"/>
    </location>
</feature>
<proteinExistence type="predicted"/>
<keyword evidence="9" id="KW-0812">Transmembrane</keyword>
<keyword evidence="12" id="KW-1185">Reference proteome</keyword>
<name>A0A2M9R3W9_9FLAO</name>
<dbReference type="Pfam" id="PF07730">
    <property type="entry name" value="HisKA_3"/>
    <property type="match status" value="1"/>
</dbReference>
<dbReference type="InterPro" id="IPR003594">
    <property type="entry name" value="HATPase_dom"/>
</dbReference>
<dbReference type="GO" id="GO:0005524">
    <property type="term" value="F:ATP binding"/>
    <property type="evidence" value="ECO:0007669"/>
    <property type="project" value="UniProtKB-KW"/>
</dbReference>
<evidence type="ECO:0000259" key="10">
    <source>
        <dbReference type="PROSITE" id="PS50109"/>
    </source>
</evidence>
<dbReference type="InterPro" id="IPR019734">
    <property type="entry name" value="TPR_rpt"/>
</dbReference>
<dbReference type="PANTHER" id="PTHR24421:SF10">
    <property type="entry name" value="NITRATE_NITRITE SENSOR PROTEIN NARQ"/>
    <property type="match status" value="1"/>
</dbReference>
<dbReference type="Gene3D" id="1.20.5.1930">
    <property type="match status" value="1"/>
</dbReference>
<dbReference type="InterPro" id="IPR036890">
    <property type="entry name" value="HATPase_C_sf"/>
</dbReference>
<dbReference type="GO" id="GO:0046983">
    <property type="term" value="F:protein dimerization activity"/>
    <property type="evidence" value="ECO:0007669"/>
    <property type="project" value="InterPro"/>
</dbReference>
<evidence type="ECO:0000256" key="6">
    <source>
        <dbReference type="ARBA" id="ARBA00022777"/>
    </source>
</evidence>
<accession>A0A2M9R3W9</accession>
<evidence type="ECO:0000313" key="11">
    <source>
        <dbReference type="EMBL" id="PJR03566.1"/>
    </source>
</evidence>
<evidence type="ECO:0000256" key="1">
    <source>
        <dbReference type="ARBA" id="ARBA00000085"/>
    </source>
</evidence>
<protein>
    <recommendedName>
        <fullName evidence="2">histidine kinase</fullName>
        <ecNumber evidence="2">2.7.13.3</ecNumber>
    </recommendedName>
</protein>
<dbReference type="Gene3D" id="1.25.40.10">
    <property type="entry name" value="Tetratricopeptide repeat domain"/>
    <property type="match status" value="2"/>
</dbReference>
<evidence type="ECO:0000256" key="8">
    <source>
        <dbReference type="ARBA" id="ARBA00023012"/>
    </source>
</evidence>
<dbReference type="InterPro" id="IPR005467">
    <property type="entry name" value="His_kinase_dom"/>
</dbReference>
<evidence type="ECO:0000256" key="9">
    <source>
        <dbReference type="SAM" id="Phobius"/>
    </source>
</evidence>
<evidence type="ECO:0000256" key="4">
    <source>
        <dbReference type="ARBA" id="ARBA00022679"/>
    </source>
</evidence>
<keyword evidence="7" id="KW-0067">ATP-binding</keyword>
<keyword evidence="5" id="KW-0547">Nucleotide-binding</keyword>
<keyword evidence="4" id="KW-0808">Transferase</keyword>
<evidence type="ECO:0000256" key="7">
    <source>
        <dbReference type="ARBA" id="ARBA00022840"/>
    </source>
</evidence>
<sequence length="657" mass="76887">MSINQYFLFAFCVLFFSCEKPQAVGNSASKNLGIQYVDSIYNVRLQTPNDSLGREKLLEVASEYENRGLFIESKQALEEIFKRATKKKDTLHQAKVYWYLGNVYDNQQKLDSAFLCYTKAEKLYNLTKKDSLNWGRMISYKAGILYNMGISAESEVQTIRALNILNKSRNTRLIYEATLRMALNLKNLKEYDEALNYYDKIPGLLNRLENEKYNSNRIERSWLSYYNNMGNFYIETNNYLKAKEYLDMALSQEYVESYPKLHAMLLNNYAKNSIYSSSQNQEIIDSLLSTSLKIREEIDHKQGIIGSKIIIGEYFLTQQDTLHALKNFNEAYILSIKYHSNYDLLQSLELLSVNDKENKILYTEKYHKVKDSLYELEKATRNKFARIAYETDEVEEQNTILSKRNSYLFAGVLFISLFTILIFIVLRLKIKNKELMYQQKEQNNIQQIQELLLQQQTITVETKAREQDRIAKDLHDGVLNRLFTTRINLEELKTDNPLKKKRLIEELQKTESQIREVSHNLHKNLFSQQQDFSLVLENLVLTQKNPFGTVFNCSINKKIKWERFNIKEKTNIYLIIQELLQNVNKHSKAQKCFVFVLEKENSLLVRVHDDGIGFKKNQEKTGLGLNSIKDRLSELKGKIEIKTEKGTTVISVQIPIV</sequence>
<gene>
    <name evidence="11" type="ORF">CDL10_02810</name>
</gene>
<comment type="caution">
    <text evidence="11">The sequence shown here is derived from an EMBL/GenBank/DDBJ whole genome shotgun (WGS) entry which is preliminary data.</text>
</comment>
<keyword evidence="9" id="KW-1133">Transmembrane helix</keyword>
<dbReference type="SUPFAM" id="SSF55874">
    <property type="entry name" value="ATPase domain of HSP90 chaperone/DNA topoisomerase II/histidine kinase"/>
    <property type="match status" value="1"/>
</dbReference>
<dbReference type="SUPFAM" id="SSF48452">
    <property type="entry name" value="TPR-like"/>
    <property type="match status" value="1"/>
</dbReference>
<dbReference type="CDD" id="cd16917">
    <property type="entry name" value="HATPase_UhpB-NarQ-NarX-like"/>
    <property type="match status" value="1"/>
</dbReference>
<dbReference type="EMBL" id="NIPO01000001">
    <property type="protein sequence ID" value="PJR03566.1"/>
    <property type="molecule type" value="Genomic_DNA"/>
</dbReference>
<dbReference type="GO" id="GO:0016020">
    <property type="term" value="C:membrane"/>
    <property type="evidence" value="ECO:0007669"/>
    <property type="project" value="InterPro"/>
</dbReference>
<dbReference type="Gene3D" id="3.30.565.10">
    <property type="entry name" value="Histidine kinase-like ATPase, C-terminal domain"/>
    <property type="match status" value="1"/>
</dbReference>
<keyword evidence="9" id="KW-0472">Membrane</keyword>